<accession>A0ACB8RJ86</accession>
<dbReference type="Proteomes" id="UP000814033">
    <property type="component" value="Unassembled WGS sequence"/>
</dbReference>
<gene>
    <name evidence="1" type="ORF">FA95DRAFT_1497509</name>
</gene>
<reference evidence="1" key="1">
    <citation type="submission" date="2021-02" db="EMBL/GenBank/DDBJ databases">
        <authorList>
            <consortium name="DOE Joint Genome Institute"/>
            <person name="Ahrendt S."/>
            <person name="Looney B.P."/>
            <person name="Miyauchi S."/>
            <person name="Morin E."/>
            <person name="Drula E."/>
            <person name="Courty P.E."/>
            <person name="Chicoki N."/>
            <person name="Fauchery L."/>
            <person name="Kohler A."/>
            <person name="Kuo A."/>
            <person name="Labutti K."/>
            <person name="Pangilinan J."/>
            <person name="Lipzen A."/>
            <person name="Riley R."/>
            <person name="Andreopoulos W."/>
            <person name="He G."/>
            <person name="Johnson J."/>
            <person name="Barry K.W."/>
            <person name="Grigoriev I.V."/>
            <person name="Nagy L."/>
            <person name="Hibbett D."/>
            <person name="Henrissat B."/>
            <person name="Matheny P.B."/>
            <person name="Labbe J."/>
            <person name="Martin F."/>
        </authorList>
    </citation>
    <scope>NUCLEOTIDE SEQUENCE</scope>
    <source>
        <strain evidence="1">FP105234-sp</strain>
    </source>
</reference>
<protein>
    <submittedName>
        <fullName evidence="1">Uncharacterized protein</fullName>
    </submittedName>
</protein>
<sequence length="214" mass="22424">MRLARTLLTLVSCVVATARASSVRALRQHVAPRAQVDTCAYLDSQTLHNQFPNVFEIPLGLCLCSSGIEEAVSTNINLMLYSAVLGTAVVTPGLTNLVNDNGDVCTYPPGATPVCSQPDPCGFQCPAPYVQQGSQCACAAPYTSCNGVCDLFPNGCGSAVPQDPLKRNVLAGRSLGIRTHAEAQTTCRAGETVCGVPRGSLGFECLDISRTLDS</sequence>
<organism evidence="1 2">
    <name type="scientific">Auriscalpium vulgare</name>
    <dbReference type="NCBI Taxonomy" id="40419"/>
    <lineage>
        <taxon>Eukaryota</taxon>
        <taxon>Fungi</taxon>
        <taxon>Dikarya</taxon>
        <taxon>Basidiomycota</taxon>
        <taxon>Agaricomycotina</taxon>
        <taxon>Agaricomycetes</taxon>
        <taxon>Russulales</taxon>
        <taxon>Auriscalpiaceae</taxon>
        <taxon>Auriscalpium</taxon>
    </lineage>
</organism>
<feature type="non-terminal residue" evidence="1">
    <location>
        <position position="214"/>
    </location>
</feature>
<proteinExistence type="predicted"/>
<evidence type="ECO:0000313" key="2">
    <source>
        <dbReference type="Proteomes" id="UP000814033"/>
    </source>
</evidence>
<keyword evidence="2" id="KW-1185">Reference proteome</keyword>
<dbReference type="EMBL" id="MU275991">
    <property type="protein sequence ID" value="KAI0044188.1"/>
    <property type="molecule type" value="Genomic_DNA"/>
</dbReference>
<reference evidence="1" key="2">
    <citation type="journal article" date="2022" name="New Phytol.">
        <title>Evolutionary transition to the ectomycorrhizal habit in the genomes of a hyperdiverse lineage of mushroom-forming fungi.</title>
        <authorList>
            <person name="Looney B."/>
            <person name="Miyauchi S."/>
            <person name="Morin E."/>
            <person name="Drula E."/>
            <person name="Courty P.E."/>
            <person name="Kohler A."/>
            <person name="Kuo A."/>
            <person name="LaButti K."/>
            <person name="Pangilinan J."/>
            <person name="Lipzen A."/>
            <person name="Riley R."/>
            <person name="Andreopoulos W."/>
            <person name="He G."/>
            <person name="Johnson J."/>
            <person name="Nolan M."/>
            <person name="Tritt A."/>
            <person name="Barry K.W."/>
            <person name="Grigoriev I.V."/>
            <person name="Nagy L.G."/>
            <person name="Hibbett D."/>
            <person name="Henrissat B."/>
            <person name="Matheny P.B."/>
            <person name="Labbe J."/>
            <person name="Martin F.M."/>
        </authorList>
    </citation>
    <scope>NUCLEOTIDE SEQUENCE</scope>
    <source>
        <strain evidence="1">FP105234-sp</strain>
    </source>
</reference>
<comment type="caution">
    <text evidence="1">The sequence shown here is derived from an EMBL/GenBank/DDBJ whole genome shotgun (WGS) entry which is preliminary data.</text>
</comment>
<name>A0ACB8RJ86_9AGAM</name>
<evidence type="ECO:0000313" key="1">
    <source>
        <dbReference type="EMBL" id="KAI0044188.1"/>
    </source>
</evidence>